<dbReference type="InterPro" id="IPR036412">
    <property type="entry name" value="HAD-like_sf"/>
</dbReference>
<name>A0ABW5XDG9_9MICO</name>
<dbReference type="EMBL" id="JBHUOP010000001">
    <property type="protein sequence ID" value="MFD2839667.1"/>
    <property type="molecule type" value="Genomic_DNA"/>
</dbReference>
<comment type="similarity">
    <text evidence="2 8">Belongs to the cation transport ATPase (P-type) (TC 3.A.3) family. Type IB subfamily.</text>
</comment>
<keyword evidence="8" id="KW-0067">ATP-binding</keyword>
<keyword evidence="3 8" id="KW-0812">Transmembrane</keyword>
<evidence type="ECO:0000256" key="1">
    <source>
        <dbReference type="ARBA" id="ARBA00004651"/>
    </source>
</evidence>
<proteinExistence type="inferred from homology"/>
<sequence length="651" mass="68390">MTRMQELSRNYPWLVTTIGIGLLGALLAMSGQQISTRWIFVLYALVVVAVQAVGMIKDMIAGKFGLDILAVVAIIATLLVGEYVALMIIILMITGGEALEDYASRRAKKDLSDLLDHAPREARVVTSDGIRIVPSEHVKPGDVVLIRPKEVAPVDGVLSSAHAAFDQSTLTGESIPVEKSTGDPVYSGTVNGQQAVEVTATHTVATSQYQQIVDLIKGAEEDQAPTVRLADRFAVPFTILSLAIAGTAWAISGDPTRFAQVLVLATPCPLLIAAPVAFISGMSRAARNKVIVKNGGVLEELSRAQSVYFDKTGTLTQGHPTIVDVRPADEFLSARELLLLAASAEQYSSHVLANAVLEAAKRRRLPLLTGDHAREEATNGVTAVLQGREVIVGKYEYVREHASDARAAHTQPGEVAIYVAVDGRFGGVIVARDKLRASARATVEHLRELGVAHTALVTGDAHATADYIAAQAGIETVYAQCLPADKVAIVTEATPRPIVMIGDGINDTPALAKADVGIAMGARGATAASQTADAVVLADDIAPVAAAVHIAQDTMRIARQSIWVGIVLSVVLMLIAAFGVIPATAGALTQEIVDLVAILAALRALGSRKQDGRFGGPGSVRSGGFLLSDEPSTAHPGLRPGVSAWRLTGLP</sequence>
<dbReference type="InterPro" id="IPR059000">
    <property type="entry name" value="ATPase_P-type_domA"/>
</dbReference>
<dbReference type="Gene3D" id="2.70.150.10">
    <property type="entry name" value="Calcium-transporting ATPase, cytoplasmic transduction domain A"/>
    <property type="match status" value="1"/>
</dbReference>
<keyword evidence="8" id="KW-1003">Cell membrane</keyword>
<dbReference type="PRINTS" id="PR00119">
    <property type="entry name" value="CATATPASE"/>
</dbReference>
<keyword evidence="11" id="KW-1185">Reference proteome</keyword>
<dbReference type="SUPFAM" id="SSF81653">
    <property type="entry name" value="Calcium ATPase, transduction domain A"/>
    <property type="match status" value="1"/>
</dbReference>
<dbReference type="InterPro" id="IPR044492">
    <property type="entry name" value="P_typ_ATPase_HD_dom"/>
</dbReference>
<dbReference type="InterPro" id="IPR023299">
    <property type="entry name" value="ATPase_P-typ_cyto_dom_N"/>
</dbReference>
<dbReference type="SFLD" id="SFLDS00003">
    <property type="entry name" value="Haloacid_Dehalogenase"/>
    <property type="match status" value="1"/>
</dbReference>
<feature type="transmembrane region" description="Helical" evidence="8">
    <location>
        <begin position="38"/>
        <end position="56"/>
    </location>
</feature>
<protein>
    <submittedName>
        <fullName evidence="10">Heavy metal translocating P-type ATPase</fullName>
    </submittedName>
</protein>
<dbReference type="InterPro" id="IPR051014">
    <property type="entry name" value="Cation_Transport_ATPase_IB"/>
</dbReference>
<dbReference type="PANTHER" id="PTHR48085:SF5">
    <property type="entry name" value="CADMIUM_ZINC-TRANSPORTING ATPASE HMA4-RELATED"/>
    <property type="match status" value="1"/>
</dbReference>
<dbReference type="SFLD" id="SFLDG00002">
    <property type="entry name" value="C1.7:_P-type_atpase_like"/>
    <property type="match status" value="1"/>
</dbReference>
<evidence type="ECO:0000256" key="8">
    <source>
        <dbReference type="RuleBase" id="RU362081"/>
    </source>
</evidence>
<dbReference type="Pfam" id="PF00122">
    <property type="entry name" value="E1-E2_ATPase"/>
    <property type="match status" value="1"/>
</dbReference>
<keyword evidence="4 8" id="KW-0479">Metal-binding</keyword>
<dbReference type="InterPro" id="IPR001757">
    <property type="entry name" value="P_typ_ATPase"/>
</dbReference>
<dbReference type="Proteomes" id="UP001597391">
    <property type="component" value="Unassembled WGS sequence"/>
</dbReference>
<dbReference type="NCBIfam" id="TIGR01494">
    <property type="entry name" value="ATPase_P-type"/>
    <property type="match status" value="1"/>
</dbReference>
<evidence type="ECO:0000313" key="10">
    <source>
        <dbReference type="EMBL" id="MFD2839667.1"/>
    </source>
</evidence>
<evidence type="ECO:0000256" key="7">
    <source>
        <dbReference type="ARBA" id="ARBA00023136"/>
    </source>
</evidence>
<evidence type="ECO:0000313" key="11">
    <source>
        <dbReference type="Proteomes" id="UP001597391"/>
    </source>
</evidence>
<feature type="transmembrane region" description="Helical" evidence="8">
    <location>
        <begin position="68"/>
        <end position="99"/>
    </location>
</feature>
<feature type="transmembrane region" description="Helical" evidence="8">
    <location>
        <begin position="12"/>
        <end position="31"/>
    </location>
</feature>
<keyword evidence="8" id="KW-0547">Nucleotide-binding</keyword>
<evidence type="ECO:0000256" key="3">
    <source>
        <dbReference type="ARBA" id="ARBA00022692"/>
    </source>
</evidence>
<evidence type="ECO:0000256" key="4">
    <source>
        <dbReference type="ARBA" id="ARBA00022723"/>
    </source>
</evidence>
<evidence type="ECO:0000256" key="6">
    <source>
        <dbReference type="ARBA" id="ARBA00022989"/>
    </source>
</evidence>
<organism evidence="10 11">
    <name type="scientific">Populibacterium corticicola</name>
    <dbReference type="NCBI Taxonomy" id="1812826"/>
    <lineage>
        <taxon>Bacteria</taxon>
        <taxon>Bacillati</taxon>
        <taxon>Actinomycetota</taxon>
        <taxon>Actinomycetes</taxon>
        <taxon>Micrococcales</taxon>
        <taxon>Jonesiaceae</taxon>
        <taxon>Populibacterium</taxon>
    </lineage>
</organism>
<keyword evidence="6 8" id="KW-1133">Transmembrane helix</keyword>
<evidence type="ECO:0000259" key="9">
    <source>
        <dbReference type="Pfam" id="PF00122"/>
    </source>
</evidence>
<dbReference type="InterPro" id="IPR023214">
    <property type="entry name" value="HAD_sf"/>
</dbReference>
<dbReference type="NCBIfam" id="TIGR01525">
    <property type="entry name" value="ATPase-IB_hvy"/>
    <property type="match status" value="1"/>
</dbReference>
<dbReference type="SUPFAM" id="SSF56784">
    <property type="entry name" value="HAD-like"/>
    <property type="match status" value="1"/>
</dbReference>
<dbReference type="Gene3D" id="3.40.50.1000">
    <property type="entry name" value="HAD superfamily/HAD-like"/>
    <property type="match status" value="1"/>
</dbReference>
<dbReference type="InterPro" id="IPR008250">
    <property type="entry name" value="ATPase_P-typ_transduc_dom_A_sf"/>
</dbReference>
<reference evidence="11" key="1">
    <citation type="journal article" date="2019" name="Int. J. Syst. Evol. Microbiol.">
        <title>The Global Catalogue of Microorganisms (GCM) 10K type strain sequencing project: providing services to taxonomists for standard genome sequencing and annotation.</title>
        <authorList>
            <consortium name="The Broad Institute Genomics Platform"/>
            <consortium name="The Broad Institute Genome Sequencing Center for Infectious Disease"/>
            <person name="Wu L."/>
            <person name="Ma J."/>
        </authorList>
    </citation>
    <scope>NUCLEOTIDE SEQUENCE [LARGE SCALE GENOMIC DNA]</scope>
    <source>
        <strain evidence="11">KCTC 33576</strain>
    </source>
</reference>
<dbReference type="InterPro" id="IPR023298">
    <property type="entry name" value="ATPase_P-typ_TM_dom_sf"/>
</dbReference>
<comment type="caution">
    <text evidence="10">The sequence shown here is derived from an EMBL/GenBank/DDBJ whole genome shotgun (WGS) entry which is preliminary data.</text>
</comment>
<dbReference type="Pfam" id="PF00702">
    <property type="entry name" value="Hydrolase"/>
    <property type="match status" value="1"/>
</dbReference>
<feature type="transmembrane region" description="Helical" evidence="8">
    <location>
        <begin position="562"/>
        <end position="581"/>
    </location>
</feature>
<feature type="domain" description="P-type ATPase A" evidence="9">
    <location>
        <begin position="118"/>
        <end position="216"/>
    </location>
</feature>
<dbReference type="SUPFAM" id="SSF81665">
    <property type="entry name" value="Calcium ATPase, transmembrane domain M"/>
    <property type="match status" value="1"/>
</dbReference>
<dbReference type="PROSITE" id="PS00154">
    <property type="entry name" value="ATPASE_E1_E2"/>
    <property type="match status" value="1"/>
</dbReference>
<dbReference type="PANTHER" id="PTHR48085">
    <property type="entry name" value="CADMIUM/ZINC-TRANSPORTING ATPASE HMA2-RELATED"/>
    <property type="match status" value="1"/>
</dbReference>
<feature type="transmembrane region" description="Helical" evidence="8">
    <location>
        <begin position="258"/>
        <end position="279"/>
    </location>
</feature>
<dbReference type="NCBIfam" id="TIGR01512">
    <property type="entry name" value="ATPase-IB2_Cd"/>
    <property type="match status" value="1"/>
</dbReference>
<dbReference type="InterPro" id="IPR018303">
    <property type="entry name" value="ATPase_P-typ_P_site"/>
</dbReference>
<evidence type="ECO:0000256" key="5">
    <source>
        <dbReference type="ARBA" id="ARBA00022967"/>
    </source>
</evidence>
<feature type="transmembrane region" description="Helical" evidence="8">
    <location>
        <begin position="233"/>
        <end position="252"/>
    </location>
</feature>
<dbReference type="Gene3D" id="3.40.1110.10">
    <property type="entry name" value="Calcium-transporting ATPase, cytoplasmic domain N"/>
    <property type="match status" value="1"/>
</dbReference>
<dbReference type="RefSeq" id="WP_377465172.1">
    <property type="nucleotide sequence ID" value="NZ_JBHUOP010000001.1"/>
</dbReference>
<evidence type="ECO:0000256" key="2">
    <source>
        <dbReference type="ARBA" id="ARBA00006024"/>
    </source>
</evidence>
<gene>
    <name evidence="10" type="ORF">ACFSYH_03685</name>
</gene>
<accession>A0ABW5XDG9</accession>
<keyword evidence="7 8" id="KW-0472">Membrane</keyword>
<keyword evidence="5" id="KW-1278">Translocase</keyword>
<dbReference type="SFLD" id="SFLDF00027">
    <property type="entry name" value="p-type_atpase"/>
    <property type="match status" value="1"/>
</dbReference>
<comment type="subcellular location">
    <subcellularLocation>
        <location evidence="1">Cell membrane</location>
        <topology evidence="1">Multi-pass membrane protein</topology>
    </subcellularLocation>
</comment>
<dbReference type="InterPro" id="IPR027256">
    <property type="entry name" value="P-typ_ATPase_IB"/>
</dbReference>